<organism evidence="2 3">
    <name type="scientific">Streptomyces pyxinicus</name>
    <dbReference type="NCBI Taxonomy" id="2970331"/>
    <lineage>
        <taxon>Bacteria</taxon>
        <taxon>Bacillati</taxon>
        <taxon>Actinomycetota</taxon>
        <taxon>Actinomycetes</taxon>
        <taxon>Kitasatosporales</taxon>
        <taxon>Streptomycetaceae</taxon>
        <taxon>Streptomyces</taxon>
    </lineage>
</organism>
<sequence length="127" mass="13802">MTRPSSYHLFVGDETAQVAFGAMIRGLGNTRDTPVHSVIEVDTPEDRLDIPGTPTWLHRHGRPAANSAPLVAGVAALSLPSTPGTAYLAGEARTIQLVRAHLVRDRGWNHRDIITKPFWTPGKTGME</sequence>
<keyword evidence="3" id="KW-1185">Reference proteome</keyword>
<name>A0ABT2AWW5_9ACTN</name>
<dbReference type="PANTHER" id="PTHR30157">
    <property type="entry name" value="FERRIC REDUCTASE, NADPH-DEPENDENT"/>
    <property type="match status" value="1"/>
</dbReference>
<comment type="caution">
    <text evidence="2">The sequence shown here is derived from an EMBL/GenBank/DDBJ whole genome shotgun (WGS) entry which is preliminary data.</text>
</comment>
<dbReference type="Proteomes" id="UP001205612">
    <property type="component" value="Unassembled WGS sequence"/>
</dbReference>
<evidence type="ECO:0000313" key="2">
    <source>
        <dbReference type="EMBL" id="MCS0600747.1"/>
    </source>
</evidence>
<dbReference type="InterPro" id="IPR039374">
    <property type="entry name" value="SIP_fam"/>
</dbReference>
<dbReference type="EMBL" id="JANUGP010000003">
    <property type="protein sequence ID" value="MCS0600747.1"/>
    <property type="molecule type" value="Genomic_DNA"/>
</dbReference>
<protein>
    <submittedName>
        <fullName evidence="2">Siderophore-interacting protein</fullName>
    </submittedName>
</protein>
<accession>A0ABT2AWW5</accession>
<reference evidence="2 3" key="1">
    <citation type="submission" date="2022-08" db="EMBL/GenBank/DDBJ databases">
        <authorList>
            <person name="Somphong A."/>
            <person name="Phongsopitanun W."/>
        </authorList>
    </citation>
    <scope>NUCLEOTIDE SEQUENCE [LARGE SCALE GENOMIC DNA]</scope>
    <source>
        <strain evidence="2 3">LP11</strain>
    </source>
</reference>
<feature type="domain" description="SIP-like Rossmann fold" evidence="1">
    <location>
        <begin position="7"/>
        <end position="121"/>
    </location>
</feature>
<proteinExistence type="predicted"/>
<dbReference type="Pfam" id="PF04954">
    <property type="entry name" value="SIP"/>
    <property type="match status" value="1"/>
</dbReference>
<dbReference type="Gene3D" id="3.40.50.80">
    <property type="entry name" value="Nucleotide-binding domain of ferredoxin-NADP reductase (FNR) module"/>
    <property type="match status" value="1"/>
</dbReference>
<dbReference type="InterPro" id="IPR039261">
    <property type="entry name" value="FNR_nucleotide-bd"/>
</dbReference>
<gene>
    <name evidence="2" type="ORF">NX794_05815</name>
</gene>
<dbReference type="CDD" id="cd06193">
    <property type="entry name" value="siderophore_interacting"/>
    <property type="match status" value="1"/>
</dbReference>
<dbReference type="InterPro" id="IPR007037">
    <property type="entry name" value="SIP_rossman_dom"/>
</dbReference>
<dbReference type="PANTHER" id="PTHR30157:SF0">
    <property type="entry name" value="NADPH-DEPENDENT FERRIC-CHELATE REDUCTASE"/>
    <property type="match status" value="1"/>
</dbReference>
<evidence type="ECO:0000313" key="3">
    <source>
        <dbReference type="Proteomes" id="UP001205612"/>
    </source>
</evidence>
<evidence type="ECO:0000259" key="1">
    <source>
        <dbReference type="Pfam" id="PF04954"/>
    </source>
</evidence>